<keyword evidence="1" id="KW-1185">Reference proteome</keyword>
<dbReference type="PANTHER" id="PTHR47150:SF6">
    <property type="entry name" value="OS01G0872900 PROTEIN"/>
    <property type="match status" value="1"/>
</dbReference>
<name>A0A6P5MKG6_ARADU</name>
<evidence type="ECO:0000313" key="1">
    <source>
        <dbReference type="Proteomes" id="UP000515211"/>
    </source>
</evidence>
<gene>
    <name evidence="2" type="primary">LOC107460959</name>
</gene>
<dbReference type="AlphaFoldDB" id="A0A6P5MKG6"/>
<evidence type="ECO:0000313" key="2">
    <source>
        <dbReference type="RefSeq" id="XP_020985742.2"/>
    </source>
</evidence>
<dbReference type="KEGG" id="adu:107460959"/>
<organism evidence="1 2">
    <name type="scientific">Arachis duranensis</name>
    <name type="common">Wild peanut</name>
    <dbReference type="NCBI Taxonomy" id="130453"/>
    <lineage>
        <taxon>Eukaryota</taxon>
        <taxon>Viridiplantae</taxon>
        <taxon>Streptophyta</taxon>
        <taxon>Embryophyta</taxon>
        <taxon>Tracheophyta</taxon>
        <taxon>Spermatophyta</taxon>
        <taxon>Magnoliopsida</taxon>
        <taxon>eudicotyledons</taxon>
        <taxon>Gunneridae</taxon>
        <taxon>Pentapetalae</taxon>
        <taxon>rosids</taxon>
        <taxon>fabids</taxon>
        <taxon>Fabales</taxon>
        <taxon>Fabaceae</taxon>
        <taxon>Papilionoideae</taxon>
        <taxon>50 kb inversion clade</taxon>
        <taxon>dalbergioids sensu lato</taxon>
        <taxon>Dalbergieae</taxon>
        <taxon>Pterocarpus clade</taxon>
        <taxon>Arachis</taxon>
    </lineage>
</organism>
<dbReference type="GeneID" id="107460959"/>
<reference evidence="2" key="2">
    <citation type="submission" date="2025-08" db="UniProtKB">
        <authorList>
            <consortium name="RefSeq"/>
        </authorList>
    </citation>
    <scope>IDENTIFICATION</scope>
    <source>
        <tissue evidence="2">Whole plant</tissue>
    </source>
</reference>
<proteinExistence type="predicted"/>
<reference evidence="1" key="1">
    <citation type="journal article" date="2016" name="Nat. Genet.">
        <title>The genome sequences of Arachis duranensis and Arachis ipaensis, the diploid ancestors of cultivated peanut.</title>
        <authorList>
            <person name="Bertioli D.J."/>
            <person name="Cannon S.B."/>
            <person name="Froenicke L."/>
            <person name="Huang G."/>
            <person name="Farmer A.D."/>
            <person name="Cannon E.K."/>
            <person name="Liu X."/>
            <person name="Gao D."/>
            <person name="Clevenger J."/>
            <person name="Dash S."/>
            <person name="Ren L."/>
            <person name="Moretzsohn M.C."/>
            <person name="Shirasawa K."/>
            <person name="Huang W."/>
            <person name="Vidigal B."/>
            <person name="Abernathy B."/>
            <person name="Chu Y."/>
            <person name="Niederhuth C.E."/>
            <person name="Umale P."/>
            <person name="Araujo A.C."/>
            <person name="Kozik A."/>
            <person name="Kim K.D."/>
            <person name="Burow M.D."/>
            <person name="Varshney R.K."/>
            <person name="Wang X."/>
            <person name="Zhang X."/>
            <person name="Barkley N."/>
            <person name="Guimaraes P.M."/>
            <person name="Isobe S."/>
            <person name="Guo B."/>
            <person name="Liao B."/>
            <person name="Stalker H.T."/>
            <person name="Schmitz R.J."/>
            <person name="Scheffler B.E."/>
            <person name="Leal-Bertioli S.C."/>
            <person name="Xun X."/>
            <person name="Jackson S.A."/>
            <person name="Michelmore R."/>
            <person name="Ozias-Akins P."/>
        </authorList>
    </citation>
    <scope>NUCLEOTIDE SEQUENCE [LARGE SCALE GENOMIC DNA]</scope>
    <source>
        <strain evidence="1">cv. V14167</strain>
    </source>
</reference>
<dbReference type="RefSeq" id="XP_020985742.2">
    <property type="nucleotide sequence ID" value="XM_021130083.2"/>
</dbReference>
<dbReference type="Proteomes" id="UP000515211">
    <property type="component" value="Chromosome 8"/>
</dbReference>
<accession>A0A6P5MKG6</accession>
<dbReference type="PANTHER" id="PTHR47150">
    <property type="entry name" value="OS12G0169200 PROTEIN"/>
    <property type="match status" value="1"/>
</dbReference>
<protein>
    <submittedName>
        <fullName evidence="2">Uncharacterized protein LOC107460959</fullName>
    </submittedName>
</protein>
<sequence>MARNFNDMFNKALYDKRRRQDNTFIDNWIDECLFNESREENIERSSFPTPNRWINRDRKAGYDRLFKDYFADKPVYNANIFRQKFRMRIHVFLRIVDTLSNVYAYFQHRVDAIGRRGLSPMQKCTAAMWMLAYGIAADVVDDYVCISGNTTIKCLKKIVEGVISVFDENTCENQIQMMYDAYYKWWRLVAFLALFDDILNDRVSEVNYTINGNNYTMIYTI</sequence>